<accession>A0A7V8T0D3</accession>
<sequence>ILADDGTIYWPIADTTPSSGQNPRLLPFAGDKVTATGKIYARGGSKAIVIAKIEPQAS</sequence>
<feature type="non-terminal residue" evidence="1">
    <location>
        <position position="1"/>
    </location>
</feature>
<proteinExistence type="predicted"/>
<protein>
    <recommendedName>
        <fullName evidence="3">DUF5666 domain-containing protein</fullName>
    </recommendedName>
</protein>
<evidence type="ECO:0008006" key="3">
    <source>
        <dbReference type="Google" id="ProtNLM"/>
    </source>
</evidence>
<dbReference type="EMBL" id="JACDQQ010002733">
    <property type="protein sequence ID" value="MBA0088891.1"/>
    <property type="molecule type" value="Genomic_DNA"/>
</dbReference>
<gene>
    <name evidence="1" type="ORF">HRJ53_28215</name>
</gene>
<keyword evidence="2" id="KW-1185">Reference proteome</keyword>
<name>A0A7V8T0D3_9BACT</name>
<reference evidence="1" key="1">
    <citation type="submission" date="2020-06" db="EMBL/GenBank/DDBJ databases">
        <title>Legume-microbial interactions unlock mineral nutrients during tropical forest succession.</title>
        <authorList>
            <person name="Epihov D.Z."/>
        </authorList>
    </citation>
    <scope>NUCLEOTIDE SEQUENCE [LARGE SCALE GENOMIC DNA]</scope>
    <source>
        <strain evidence="1">Pan2503</strain>
    </source>
</reference>
<organism evidence="1 2">
    <name type="scientific">Candidatus Acidiferrum panamense</name>
    <dbReference type="NCBI Taxonomy" id="2741543"/>
    <lineage>
        <taxon>Bacteria</taxon>
        <taxon>Pseudomonadati</taxon>
        <taxon>Acidobacteriota</taxon>
        <taxon>Terriglobia</taxon>
        <taxon>Candidatus Acidiferrales</taxon>
        <taxon>Candidatus Acidiferrum</taxon>
    </lineage>
</organism>
<dbReference type="Proteomes" id="UP000567293">
    <property type="component" value="Unassembled WGS sequence"/>
</dbReference>
<evidence type="ECO:0000313" key="2">
    <source>
        <dbReference type="Proteomes" id="UP000567293"/>
    </source>
</evidence>
<evidence type="ECO:0000313" key="1">
    <source>
        <dbReference type="EMBL" id="MBA0088891.1"/>
    </source>
</evidence>
<dbReference type="AlphaFoldDB" id="A0A7V8T0D3"/>
<comment type="caution">
    <text evidence="1">The sequence shown here is derived from an EMBL/GenBank/DDBJ whole genome shotgun (WGS) entry which is preliminary data.</text>
</comment>